<gene>
    <name evidence="1" type="ORF">CURHAP_LOCUS19721</name>
</gene>
<accession>A0A6J5UB72</accession>
<evidence type="ECO:0000313" key="2">
    <source>
        <dbReference type="Proteomes" id="UP000507222"/>
    </source>
</evidence>
<name>A0A6J5UB72_PRUAR</name>
<proteinExistence type="predicted"/>
<dbReference type="AlphaFoldDB" id="A0A6J5UB72"/>
<organism evidence="1 2">
    <name type="scientific">Prunus armeniaca</name>
    <name type="common">Apricot</name>
    <name type="synonym">Armeniaca vulgaris</name>
    <dbReference type="NCBI Taxonomy" id="36596"/>
    <lineage>
        <taxon>Eukaryota</taxon>
        <taxon>Viridiplantae</taxon>
        <taxon>Streptophyta</taxon>
        <taxon>Embryophyta</taxon>
        <taxon>Tracheophyta</taxon>
        <taxon>Spermatophyta</taxon>
        <taxon>Magnoliopsida</taxon>
        <taxon>eudicotyledons</taxon>
        <taxon>Gunneridae</taxon>
        <taxon>Pentapetalae</taxon>
        <taxon>rosids</taxon>
        <taxon>fabids</taxon>
        <taxon>Rosales</taxon>
        <taxon>Rosaceae</taxon>
        <taxon>Amygdaloideae</taxon>
        <taxon>Amygdaleae</taxon>
        <taxon>Prunus</taxon>
    </lineage>
</organism>
<evidence type="ECO:0000313" key="1">
    <source>
        <dbReference type="EMBL" id="CAB4272867.1"/>
    </source>
</evidence>
<dbReference type="EMBL" id="CAEKDK010000003">
    <property type="protein sequence ID" value="CAB4272867.1"/>
    <property type="molecule type" value="Genomic_DNA"/>
</dbReference>
<protein>
    <submittedName>
        <fullName evidence="1">Uncharacterized protein</fullName>
    </submittedName>
</protein>
<dbReference type="Proteomes" id="UP000507222">
    <property type="component" value="Unassembled WGS sequence"/>
</dbReference>
<sequence>MGTTRTLINSDIMQSARAPFGVPSAFGKRENSLFSLGGGQPFERAISISGEGSTETASGLGTCGIRTICVEFNGLGMAWPVKKSAVNP</sequence>
<reference evidence="1 2" key="1">
    <citation type="submission" date="2020-05" db="EMBL/GenBank/DDBJ databases">
        <authorList>
            <person name="Campoy J."/>
            <person name="Schneeberger K."/>
            <person name="Spophaly S."/>
        </authorList>
    </citation>
    <scope>NUCLEOTIDE SEQUENCE [LARGE SCALE GENOMIC DNA]</scope>
    <source>
        <strain evidence="1">PruArmRojPasFocal</strain>
    </source>
</reference>